<keyword evidence="2" id="KW-1185">Reference proteome</keyword>
<dbReference type="RefSeq" id="WP_346821302.1">
    <property type="nucleotide sequence ID" value="NZ_JBDKWZ010000005.1"/>
</dbReference>
<name>A0AAW9S819_9BACT</name>
<accession>A0AAW9S819</accession>
<dbReference type="InterPro" id="IPR046508">
    <property type="entry name" value="DUF6686"/>
</dbReference>
<dbReference type="Proteomes" id="UP001403385">
    <property type="component" value="Unassembled WGS sequence"/>
</dbReference>
<evidence type="ECO:0000313" key="1">
    <source>
        <dbReference type="EMBL" id="MEN7548524.1"/>
    </source>
</evidence>
<gene>
    <name evidence="1" type="ORF">AAG747_11425</name>
</gene>
<protein>
    <submittedName>
        <fullName evidence="1">DUF6686 family protein</fullName>
    </submittedName>
</protein>
<comment type="caution">
    <text evidence="1">The sequence shown here is derived from an EMBL/GenBank/DDBJ whole genome shotgun (WGS) entry which is preliminary data.</text>
</comment>
<evidence type="ECO:0000313" key="2">
    <source>
        <dbReference type="Proteomes" id="UP001403385"/>
    </source>
</evidence>
<organism evidence="1 2">
    <name type="scientific">Rapidithrix thailandica</name>
    <dbReference type="NCBI Taxonomy" id="413964"/>
    <lineage>
        <taxon>Bacteria</taxon>
        <taxon>Pseudomonadati</taxon>
        <taxon>Bacteroidota</taxon>
        <taxon>Cytophagia</taxon>
        <taxon>Cytophagales</taxon>
        <taxon>Flammeovirgaceae</taxon>
        <taxon>Rapidithrix</taxon>
    </lineage>
</organism>
<dbReference type="AlphaFoldDB" id="A0AAW9S819"/>
<reference evidence="1 2" key="1">
    <citation type="submission" date="2024-04" db="EMBL/GenBank/DDBJ databases">
        <title>Novel genus in family Flammeovirgaceae.</title>
        <authorList>
            <person name="Nguyen T.H."/>
            <person name="Vuong T.Q."/>
            <person name="Le H."/>
            <person name="Kim S.-G."/>
        </authorList>
    </citation>
    <scope>NUCLEOTIDE SEQUENCE [LARGE SCALE GENOMIC DNA]</scope>
    <source>
        <strain evidence="1 2">JCM 23209</strain>
    </source>
</reference>
<proteinExistence type="predicted"/>
<sequence>MNTCEPKILVENSHFYIAQCQHCKRIGLSYKNILVGYQPEEFIQFANKFNQINFEERCYVFPDGKPYIIVNTCHQDIQFSFTKRDFETLKQGFSEALLMLEAEKILNL</sequence>
<dbReference type="EMBL" id="JBDKWZ010000005">
    <property type="protein sequence ID" value="MEN7548524.1"/>
    <property type="molecule type" value="Genomic_DNA"/>
</dbReference>
<dbReference type="Pfam" id="PF20391">
    <property type="entry name" value="DUF6686"/>
    <property type="match status" value="1"/>
</dbReference>